<dbReference type="Pfam" id="PF25594">
    <property type="entry name" value="GldB_lipo"/>
    <property type="match status" value="1"/>
</dbReference>
<dbReference type="EMBL" id="MSCM01000001">
    <property type="protein sequence ID" value="PQJ82874.1"/>
    <property type="molecule type" value="Genomic_DNA"/>
</dbReference>
<protein>
    <submittedName>
        <fullName evidence="1">Gliding motility lipoprotein GldB</fullName>
    </submittedName>
</protein>
<keyword evidence="2" id="KW-1185">Reference proteome</keyword>
<dbReference type="PROSITE" id="PS51257">
    <property type="entry name" value="PROKAR_LIPOPROTEIN"/>
    <property type="match status" value="1"/>
</dbReference>
<dbReference type="InterPro" id="IPR019853">
    <property type="entry name" value="GldB-like"/>
</dbReference>
<gene>
    <name evidence="1" type="ORF">BTO16_09915</name>
</gene>
<keyword evidence="1" id="KW-0449">Lipoprotein</keyword>
<reference evidence="1 2" key="1">
    <citation type="submission" date="2016-12" db="EMBL/GenBank/DDBJ databases">
        <title>Trade-off between light-utilization and light-protection in marine flavobacteria.</title>
        <authorList>
            <person name="Kumagai Y."/>
            <person name="Yoshizawa S."/>
            <person name="Kogure K."/>
            <person name="Iwasaki W."/>
        </authorList>
    </citation>
    <scope>NUCLEOTIDE SEQUENCE [LARGE SCALE GENOMIC DNA]</scope>
    <source>
        <strain evidence="1 2">ATCC 43844</strain>
    </source>
</reference>
<evidence type="ECO:0000313" key="2">
    <source>
        <dbReference type="Proteomes" id="UP000239068"/>
    </source>
</evidence>
<dbReference type="AlphaFoldDB" id="A0A2S7WZ66"/>
<dbReference type="NCBIfam" id="TIGR03514">
    <property type="entry name" value="GldB_lipo"/>
    <property type="match status" value="1"/>
</dbReference>
<accession>A0A2S7WZ66</accession>
<dbReference type="Proteomes" id="UP000239068">
    <property type="component" value="Unassembled WGS sequence"/>
</dbReference>
<name>A0A2S7WZ66_9FLAO</name>
<dbReference type="RefSeq" id="WP_105021419.1">
    <property type="nucleotide sequence ID" value="NZ_MSCM01000001.1"/>
</dbReference>
<comment type="caution">
    <text evidence="1">The sequence shown here is derived from an EMBL/GenBank/DDBJ whole genome shotgun (WGS) entry which is preliminary data.</text>
</comment>
<proteinExistence type="predicted"/>
<dbReference type="OrthoDB" id="976022at2"/>
<organism evidence="1 2">
    <name type="scientific">Polaribacter glomeratus</name>
    <dbReference type="NCBI Taxonomy" id="102"/>
    <lineage>
        <taxon>Bacteria</taxon>
        <taxon>Pseudomonadati</taxon>
        <taxon>Bacteroidota</taxon>
        <taxon>Flavobacteriia</taxon>
        <taxon>Flavobacteriales</taxon>
        <taxon>Flavobacteriaceae</taxon>
    </lineage>
</organism>
<evidence type="ECO:0000313" key="1">
    <source>
        <dbReference type="EMBL" id="PQJ82874.1"/>
    </source>
</evidence>
<sequence>MRFFFTVLMVLCLFFSCSDKNLNQIDVSKINVDFAVKRYDVDFYTATSQNLPQLKQNYPYLFPKEFTDSLVFAKINDKQEQELFAETQKVYKDFSSEENEIASLFKHVKYYNKEFKEPAVVTILSNIDYDSRVIYADSLMLISLDVYLGENHKFYGDYPKYIKENNTKNHIVVDVANAIIDKQVYPSNKRDFIAKMIQEGKKMYLIDMYLPSISDHEKIGYPEDKLNWATTNEEQIWMYFIDNKLLFSTDTKLNQRFLENAPFSKFYTAQDNLSPGKIGVWIGWQIVRSYMKHNDVSLQELLEIDESDLFNKSKYKPKK</sequence>